<dbReference type="SMART" id="SM00382">
    <property type="entry name" value="AAA"/>
    <property type="match status" value="1"/>
</dbReference>
<proteinExistence type="inferred from homology"/>
<evidence type="ECO:0000256" key="5">
    <source>
        <dbReference type="ARBA" id="ARBA00022741"/>
    </source>
</evidence>
<evidence type="ECO:0000256" key="10">
    <source>
        <dbReference type="SAM" id="Phobius"/>
    </source>
</evidence>
<dbReference type="SUPFAM" id="SSF52540">
    <property type="entry name" value="P-loop containing nucleoside triphosphate hydrolases"/>
    <property type="match status" value="1"/>
</dbReference>
<evidence type="ECO:0000256" key="9">
    <source>
        <dbReference type="ARBA" id="ARBA00038388"/>
    </source>
</evidence>
<dbReference type="InterPro" id="IPR003593">
    <property type="entry name" value="AAA+_ATPase"/>
</dbReference>
<comment type="caution">
    <text evidence="12">The sequence shown here is derived from an EMBL/GenBank/DDBJ whole genome shotgun (WGS) entry which is preliminary data.</text>
</comment>
<gene>
    <name evidence="12" type="ORF">N7548_00020</name>
</gene>
<dbReference type="PROSITE" id="PS00211">
    <property type="entry name" value="ABC_TRANSPORTER_1"/>
    <property type="match status" value="1"/>
</dbReference>
<evidence type="ECO:0000259" key="11">
    <source>
        <dbReference type="PROSITE" id="PS50893"/>
    </source>
</evidence>
<keyword evidence="3" id="KW-1003">Cell membrane</keyword>
<feature type="domain" description="ABC transporter" evidence="11">
    <location>
        <begin position="2"/>
        <end position="238"/>
    </location>
</feature>
<accession>A0ABT2Y5E3</accession>
<keyword evidence="8 10" id="KW-0472">Membrane</keyword>
<comment type="subcellular location">
    <subcellularLocation>
        <location evidence="1">Cell inner membrane</location>
        <topology evidence="1">Multi-pass membrane protein</topology>
    </subcellularLocation>
</comment>
<keyword evidence="2" id="KW-0813">Transport</keyword>
<evidence type="ECO:0000256" key="4">
    <source>
        <dbReference type="ARBA" id="ARBA00022692"/>
    </source>
</evidence>
<dbReference type="RefSeq" id="WP_263607323.1">
    <property type="nucleotide sequence ID" value="NZ_JAOVQM010000001.1"/>
</dbReference>
<organism evidence="12 13">
    <name type="scientific">Paracholeplasma manati</name>
    <dbReference type="NCBI Taxonomy" id="591373"/>
    <lineage>
        <taxon>Bacteria</taxon>
        <taxon>Bacillati</taxon>
        <taxon>Mycoplasmatota</taxon>
        <taxon>Mollicutes</taxon>
        <taxon>Acholeplasmatales</taxon>
        <taxon>Acholeplasmataceae</taxon>
        <taxon>Paracholeplasma</taxon>
    </lineage>
</organism>
<keyword evidence="7 10" id="KW-1133">Transmembrane helix</keyword>
<dbReference type="GO" id="GO:0005524">
    <property type="term" value="F:ATP binding"/>
    <property type="evidence" value="ECO:0007669"/>
    <property type="project" value="UniProtKB-KW"/>
</dbReference>
<keyword evidence="6 12" id="KW-0067">ATP-binding</keyword>
<keyword evidence="5" id="KW-0547">Nucleotide-binding</keyword>
<dbReference type="Proteomes" id="UP001177160">
    <property type="component" value="Unassembled WGS sequence"/>
</dbReference>
<dbReference type="Pfam" id="PF02687">
    <property type="entry name" value="FtsX"/>
    <property type="match status" value="1"/>
</dbReference>
<evidence type="ECO:0000256" key="8">
    <source>
        <dbReference type="ARBA" id="ARBA00023136"/>
    </source>
</evidence>
<evidence type="ECO:0000256" key="6">
    <source>
        <dbReference type="ARBA" id="ARBA00022840"/>
    </source>
</evidence>
<reference evidence="12" key="1">
    <citation type="submission" date="2022-09" db="EMBL/GenBank/DDBJ databases">
        <title>Novel Mycoplasma species identified in domestic and wild animals.</title>
        <authorList>
            <person name="Volokhov D.V."/>
            <person name="Furtak V.A."/>
            <person name="Zagorodnyaya T.A."/>
        </authorList>
    </citation>
    <scope>NUCLEOTIDE SEQUENCE</scope>
    <source>
        <strain evidence="12">Oakley</strain>
    </source>
</reference>
<dbReference type="InterPro" id="IPR027417">
    <property type="entry name" value="P-loop_NTPase"/>
</dbReference>
<dbReference type="PANTHER" id="PTHR42798:SF4">
    <property type="entry name" value="ABC TRANSPORTER DOMAIN-CONTAINING PROTEIN"/>
    <property type="match status" value="1"/>
</dbReference>
<dbReference type="Pfam" id="PF00005">
    <property type="entry name" value="ABC_tran"/>
    <property type="match status" value="1"/>
</dbReference>
<keyword evidence="4 10" id="KW-0812">Transmembrane</keyword>
<dbReference type="Gene3D" id="3.40.50.300">
    <property type="entry name" value="P-loop containing nucleotide triphosphate hydrolases"/>
    <property type="match status" value="1"/>
</dbReference>
<protein>
    <submittedName>
        <fullName evidence="12">ABC transporter ATP-binding protein/permease</fullName>
    </submittedName>
</protein>
<comment type="similarity">
    <text evidence="9">Belongs to the ABC transporter superfamily. Macrolide exporter (TC 3.A.1.122) family.</text>
</comment>
<dbReference type="CDD" id="cd03255">
    <property type="entry name" value="ABC_MJ0796_LolCDE_FtsE"/>
    <property type="match status" value="1"/>
</dbReference>
<dbReference type="InterPro" id="IPR017871">
    <property type="entry name" value="ABC_transporter-like_CS"/>
</dbReference>
<evidence type="ECO:0000256" key="2">
    <source>
        <dbReference type="ARBA" id="ARBA00022448"/>
    </source>
</evidence>
<evidence type="ECO:0000256" key="7">
    <source>
        <dbReference type="ARBA" id="ARBA00022989"/>
    </source>
</evidence>
<evidence type="ECO:0000256" key="1">
    <source>
        <dbReference type="ARBA" id="ARBA00004429"/>
    </source>
</evidence>
<feature type="transmembrane region" description="Helical" evidence="10">
    <location>
        <begin position="728"/>
        <end position="752"/>
    </location>
</feature>
<dbReference type="InterPro" id="IPR017911">
    <property type="entry name" value="MacB-like_ATP-bd"/>
</dbReference>
<sequence>MITLKHVDKSYVVSDHTQDVLSDIHLSFDHKGLYCILGKSGSGKSTLLNIIGGLDFVDSGEYHFNNLPIHMFNQTQLDAFRNTHIGFVFQEYHMIETMTILDIMKYTSIASHGAYDRKEIEATLSDMDLHEDLLKLPHQLSGGQKQRLAIARALIKKPSVIIADEPTGALDETTGLQIFHLLKKLSKDTLIIVATHDEGYAQKFADKVLRIQAGTIDDSNVVSNPAKASLIQPSLLKLKDSIHIGLKSFRQSLVKSLIILLTLTLSMTSLALSLAGMHFNESKAIYETLDSLNLSSMSINHESAGYNRNQKQYLTVFEFNALKANYPNIGLYNYFPHIFRFNELLINTDIYHNASIEGFMSIDQSFLDLSGYTLIGDLPIQPTDIVITSYTYQFFHTLGYQYQTMSFFPEDHQSMIGKYFIIDDTEYLISGVLDTHFNERYWLEDSTQVNPEFVDFKKSGLERFVFVKDAFEDTPSIESRFTFPTIIGQYGANLNDYYRIHYDNQSNIVTQNLSQWMPSIKILDFENDDVIWLNEPIDTLTDNQMVIRLNTFLTANNTSIDDFHFTTSNQIYEMIQDYAQSHFPSIEAQFKADFGPSSTATDYVTYILSHEINMYDLEHNQAYFENIAQKDYLNALDGNVFSNLSIVSSTDDIYLENIEIVGFTTFDTIISNDLYADLILKHFNYIEQIYVVSADTSQLIRFMNENPEFEYTSPAIYLVNQMKQTTQLTAFISFVFSIVFTILSIVLIFLFVQSHIEKHRRHIGILRSLGFSTKNIIHIFMAENLVITVVVSTLSVMLIQISMRGFNAFMKTSFGIYFNYLQPSFVSMLFQIVGLVIIVVIYTVLPIRRFMKKSIISILK</sequence>
<dbReference type="InterPro" id="IPR003838">
    <property type="entry name" value="ABC3_permease_C"/>
</dbReference>
<dbReference type="EMBL" id="JAOVQM010000001">
    <property type="protein sequence ID" value="MCV2231210.1"/>
    <property type="molecule type" value="Genomic_DNA"/>
</dbReference>
<keyword evidence="13" id="KW-1185">Reference proteome</keyword>
<feature type="transmembrane region" description="Helical" evidence="10">
    <location>
        <begin position="257"/>
        <end position="279"/>
    </location>
</feature>
<dbReference type="PROSITE" id="PS50893">
    <property type="entry name" value="ABC_TRANSPORTER_2"/>
    <property type="match status" value="1"/>
</dbReference>
<evidence type="ECO:0000313" key="12">
    <source>
        <dbReference type="EMBL" id="MCV2231210.1"/>
    </source>
</evidence>
<feature type="transmembrane region" description="Helical" evidence="10">
    <location>
        <begin position="821"/>
        <end position="845"/>
    </location>
</feature>
<feature type="transmembrane region" description="Helical" evidence="10">
    <location>
        <begin position="776"/>
        <end position="801"/>
    </location>
</feature>
<evidence type="ECO:0000313" key="13">
    <source>
        <dbReference type="Proteomes" id="UP001177160"/>
    </source>
</evidence>
<dbReference type="InterPro" id="IPR003439">
    <property type="entry name" value="ABC_transporter-like_ATP-bd"/>
</dbReference>
<name>A0ABT2Y5E3_9MOLU</name>
<dbReference type="PANTHER" id="PTHR42798">
    <property type="entry name" value="LIPOPROTEIN-RELEASING SYSTEM ATP-BINDING PROTEIN LOLD"/>
    <property type="match status" value="1"/>
</dbReference>
<evidence type="ECO:0000256" key="3">
    <source>
        <dbReference type="ARBA" id="ARBA00022475"/>
    </source>
</evidence>